<keyword evidence="1" id="KW-0812">Transmembrane</keyword>
<gene>
    <name evidence="2" type="ORF">COV72_03190</name>
</gene>
<evidence type="ECO:0000256" key="1">
    <source>
        <dbReference type="SAM" id="Phobius"/>
    </source>
</evidence>
<sequence length="89" mass="10558">MKRIVILLFMAMVFLMPLIIAPYTVDYYNPPKELFSMGVVIFCLMLWFINGIKLRRFEIKHTNFFLFLLLFCLVTGFSILWADSSYLAF</sequence>
<accession>A0A2H0LYB2</accession>
<keyword evidence="1" id="KW-0472">Membrane</keyword>
<comment type="caution">
    <text evidence="2">The sequence shown here is derived from an EMBL/GenBank/DDBJ whole genome shotgun (WGS) entry which is preliminary data.</text>
</comment>
<evidence type="ECO:0000313" key="2">
    <source>
        <dbReference type="EMBL" id="PIQ89410.1"/>
    </source>
</evidence>
<evidence type="ECO:0000313" key="3">
    <source>
        <dbReference type="Proteomes" id="UP000229641"/>
    </source>
</evidence>
<protein>
    <submittedName>
        <fullName evidence="2">Uncharacterized protein</fullName>
    </submittedName>
</protein>
<keyword evidence="1" id="KW-1133">Transmembrane helix</keyword>
<feature type="non-terminal residue" evidence="2">
    <location>
        <position position="89"/>
    </location>
</feature>
<dbReference type="AlphaFoldDB" id="A0A2H0LYB2"/>
<dbReference type="Proteomes" id="UP000229641">
    <property type="component" value="Unassembled WGS sequence"/>
</dbReference>
<feature type="transmembrane region" description="Helical" evidence="1">
    <location>
        <begin position="34"/>
        <end position="52"/>
    </location>
</feature>
<feature type="transmembrane region" description="Helical" evidence="1">
    <location>
        <begin position="64"/>
        <end position="82"/>
    </location>
</feature>
<proteinExistence type="predicted"/>
<dbReference type="EMBL" id="PCWA01000044">
    <property type="protein sequence ID" value="PIQ89410.1"/>
    <property type="molecule type" value="Genomic_DNA"/>
</dbReference>
<organism evidence="2 3">
    <name type="scientific">Candidatus Ghiorseimicrobium undicola</name>
    <dbReference type="NCBI Taxonomy" id="1974746"/>
    <lineage>
        <taxon>Bacteria</taxon>
        <taxon>Pseudomonadati</taxon>
        <taxon>Candidatus Omnitrophota</taxon>
        <taxon>Candidatus Ghiorseimicrobium</taxon>
    </lineage>
</organism>
<reference evidence="2 3" key="1">
    <citation type="submission" date="2017-09" db="EMBL/GenBank/DDBJ databases">
        <title>Depth-based differentiation of microbial function through sediment-hosted aquifers and enrichment of novel symbionts in the deep terrestrial subsurface.</title>
        <authorList>
            <person name="Probst A.J."/>
            <person name="Ladd B."/>
            <person name="Jarett J.K."/>
            <person name="Geller-Mcgrath D.E."/>
            <person name="Sieber C.M."/>
            <person name="Emerson J.B."/>
            <person name="Anantharaman K."/>
            <person name="Thomas B.C."/>
            <person name="Malmstrom R."/>
            <person name="Stieglmeier M."/>
            <person name="Klingl A."/>
            <person name="Woyke T."/>
            <person name="Ryan C.M."/>
            <person name="Banfield J.F."/>
        </authorList>
    </citation>
    <scope>NUCLEOTIDE SEQUENCE [LARGE SCALE GENOMIC DNA]</scope>
    <source>
        <strain evidence="2">CG11_big_fil_rev_8_21_14_0_20_42_13</strain>
    </source>
</reference>
<name>A0A2H0LYB2_9BACT</name>
<feature type="transmembrane region" description="Helical" evidence="1">
    <location>
        <begin position="7"/>
        <end position="28"/>
    </location>
</feature>